<dbReference type="SUPFAM" id="SSF51556">
    <property type="entry name" value="Metallo-dependent hydrolases"/>
    <property type="match status" value="1"/>
</dbReference>
<accession>A0ABY6ZNR7</accession>
<dbReference type="InterPro" id="IPR006680">
    <property type="entry name" value="Amidohydro-rel"/>
</dbReference>
<dbReference type="InterPro" id="IPR051781">
    <property type="entry name" value="Metallo-dep_Hydrolase"/>
</dbReference>
<dbReference type="Gene3D" id="2.30.40.10">
    <property type="entry name" value="Urease, subunit C, domain 1"/>
    <property type="match status" value="1"/>
</dbReference>
<proteinExistence type="predicted"/>
<organism evidence="2 3">
    <name type="scientific">Alicyclobacillus fastidiosus</name>
    <dbReference type="NCBI Taxonomy" id="392011"/>
    <lineage>
        <taxon>Bacteria</taxon>
        <taxon>Bacillati</taxon>
        <taxon>Bacillota</taxon>
        <taxon>Bacilli</taxon>
        <taxon>Bacillales</taxon>
        <taxon>Alicyclobacillaceae</taxon>
        <taxon>Alicyclobacillus</taxon>
    </lineage>
</organism>
<dbReference type="CDD" id="cd01299">
    <property type="entry name" value="Met_dep_hydrolase_A"/>
    <property type="match status" value="1"/>
</dbReference>
<evidence type="ECO:0000313" key="3">
    <source>
        <dbReference type="Proteomes" id="UP001164761"/>
    </source>
</evidence>
<dbReference type="Pfam" id="PF01979">
    <property type="entry name" value="Amidohydro_1"/>
    <property type="match status" value="1"/>
</dbReference>
<dbReference type="EMBL" id="CP104067">
    <property type="protein sequence ID" value="WAH44524.1"/>
    <property type="molecule type" value="Genomic_DNA"/>
</dbReference>
<dbReference type="PANTHER" id="PTHR43135">
    <property type="entry name" value="ALPHA-D-RIBOSE 1-METHYLPHOSPHONATE 5-TRIPHOSPHATE DIPHOSPHATASE"/>
    <property type="match status" value="1"/>
</dbReference>
<reference evidence="2" key="1">
    <citation type="submission" date="2022-08" db="EMBL/GenBank/DDBJ databases">
        <title>Alicyclobacillus fastidiosus DSM 17978, complete genome.</title>
        <authorList>
            <person name="Wang Q."/>
            <person name="Cai R."/>
            <person name="Wang Z."/>
        </authorList>
    </citation>
    <scope>NUCLEOTIDE SEQUENCE</scope>
    <source>
        <strain evidence="2">DSM 17978</strain>
    </source>
</reference>
<dbReference type="RefSeq" id="WP_268008407.1">
    <property type="nucleotide sequence ID" value="NZ_BSUT01000001.1"/>
</dbReference>
<dbReference type="PANTHER" id="PTHR43135:SF3">
    <property type="entry name" value="ALPHA-D-RIBOSE 1-METHYLPHOSPHONATE 5-TRIPHOSPHATE DIPHOSPHATASE"/>
    <property type="match status" value="1"/>
</dbReference>
<feature type="domain" description="Amidohydrolase-related" evidence="1">
    <location>
        <begin position="57"/>
        <end position="409"/>
    </location>
</feature>
<dbReference type="InterPro" id="IPR032466">
    <property type="entry name" value="Metal_Hydrolase"/>
</dbReference>
<name>A0ABY6ZNR7_9BACL</name>
<dbReference type="Gene3D" id="3.20.20.140">
    <property type="entry name" value="Metal-dependent hydrolases"/>
    <property type="match status" value="1"/>
</dbReference>
<dbReference type="Proteomes" id="UP001164761">
    <property type="component" value="Chromosome"/>
</dbReference>
<dbReference type="SUPFAM" id="SSF51338">
    <property type="entry name" value="Composite domain of metallo-dependent hydrolases"/>
    <property type="match status" value="1"/>
</dbReference>
<keyword evidence="3" id="KW-1185">Reference proteome</keyword>
<evidence type="ECO:0000313" key="2">
    <source>
        <dbReference type="EMBL" id="WAH44524.1"/>
    </source>
</evidence>
<protein>
    <submittedName>
        <fullName evidence="2">Amidohydrolase family protein</fullName>
    </submittedName>
</protein>
<gene>
    <name evidence="2" type="ORF">NZD89_06295</name>
</gene>
<dbReference type="InterPro" id="IPR011059">
    <property type="entry name" value="Metal-dep_hydrolase_composite"/>
</dbReference>
<evidence type="ECO:0000259" key="1">
    <source>
        <dbReference type="Pfam" id="PF01979"/>
    </source>
</evidence>
<sequence>MTTLLIKNTTLIDGTGGDAQEGVTIVVRGERIEQIAPSQRAIAFEDDTTVIDARGKYVLPGLIDTHVHMMMEISNLAKRLSDPFSLRFYQAAAYMRRTIDAGITSVRDAGGADLGVKTAVEQGLAIGPRMQISITPLTITGGHGDSWTLSGIDLNLGGYPGNPDGICDGVEAVRKKVREVLRAGADIIKVHATGGVLSPTDHPEFTQFSLDELKVMVEEANFRKGVKVMAHAQGAQGVKNAIRAGIHSIEHGIFLDDEAIELMLEHGTYLVPTLLAPVAVLEAAENSDAMPEYGVRKCREVVEFHKESIAKAYEAGVRIAMGTDAGVMAHGTNLRELGLMCDIGMSPMEAIVATTKTAAACLGWDETLGTVEPGKLADIVISNTNPLTDIRSLENKDNIVTVIQGGKILKDIR</sequence>
<dbReference type="InterPro" id="IPR057744">
    <property type="entry name" value="OTAase-like"/>
</dbReference>